<dbReference type="PANTHER" id="PTHR33048">
    <property type="entry name" value="PTH11-LIKE INTEGRAL MEMBRANE PROTEIN (AFU_ORTHOLOGUE AFUA_5G11245)"/>
    <property type="match status" value="1"/>
</dbReference>
<dbReference type="PANTHER" id="PTHR33048:SF47">
    <property type="entry name" value="INTEGRAL MEMBRANE PROTEIN-RELATED"/>
    <property type="match status" value="1"/>
</dbReference>
<reference evidence="8 9" key="1">
    <citation type="submission" date="2019-04" db="EMBL/GenBank/DDBJ databases">
        <title>Friends and foes A comparative genomics study of 23 Aspergillus species from section Flavi.</title>
        <authorList>
            <consortium name="DOE Joint Genome Institute"/>
            <person name="Kjaerbolling I."/>
            <person name="Vesth T."/>
            <person name="Frisvad J.C."/>
            <person name="Nybo J.L."/>
            <person name="Theobald S."/>
            <person name="Kildgaard S."/>
            <person name="Isbrandt T."/>
            <person name="Kuo A."/>
            <person name="Sato A."/>
            <person name="Lyhne E.K."/>
            <person name="Kogle M.E."/>
            <person name="Wiebenga A."/>
            <person name="Kun R.S."/>
            <person name="Lubbers R.J."/>
            <person name="Makela M.R."/>
            <person name="Barry K."/>
            <person name="Chovatia M."/>
            <person name="Clum A."/>
            <person name="Daum C."/>
            <person name="Haridas S."/>
            <person name="He G."/>
            <person name="LaButti K."/>
            <person name="Lipzen A."/>
            <person name="Mondo S."/>
            <person name="Riley R."/>
            <person name="Salamov A."/>
            <person name="Simmons B.A."/>
            <person name="Magnuson J.K."/>
            <person name="Henrissat B."/>
            <person name="Mortensen U.H."/>
            <person name="Larsen T.O."/>
            <person name="Devries R.P."/>
            <person name="Grigoriev I.V."/>
            <person name="Machida M."/>
            <person name="Baker S.E."/>
            <person name="Andersen M.R."/>
        </authorList>
    </citation>
    <scope>NUCLEOTIDE SEQUENCE [LARGE SCALE GENOMIC DNA]</scope>
    <source>
        <strain evidence="8 9">CBS 151.66</strain>
    </source>
</reference>
<feature type="transmembrane region" description="Helical" evidence="6">
    <location>
        <begin position="141"/>
        <end position="167"/>
    </location>
</feature>
<feature type="domain" description="Rhodopsin" evidence="7">
    <location>
        <begin position="46"/>
        <end position="283"/>
    </location>
</feature>
<dbReference type="Proteomes" id="UP000326565">
    <property type="component" value="Unassembled WGS sequence"/>
</dbReference>
<evidence type="ECO:0000313" key="8">
    <source>
        <dbReference type="EMBL" id="KAB8070332.1"/>
    </source>
</evidence>
<evidence type="ECO:0000313" key="9">
    <source>
        <dbReference type="Proteomes" id="UP000326565"/>
    </source>
</evidence>
<keyword evidence="4 6" id="KW-0472">Membrane</keyword>
<evidence type="ECO:0000256" key="3">
    <source>
        <dbReference type="ARBA" id="ARBA00022989"/>
    </source>
</evidence>
<feature type="transmembrane region" description="Helical" evidence="6">
    <location>
        <begin position="267"/>
        <end position="287"/>
    </location>
</feature>
<feature type="transmembrane region" description="Helical" evidence="6">
    <location>
        <begin position="29"/>
        <end position="50"/>
    </location>
</feature>
<evidence type="ECO:0000256" key="5">
    <source>
        <dbReference type="ARBA" id="ARBA00038359"/>
    </source>
</evidence>
<evidence type="ECO:0000256" key="4">
    <source>
        <dbReference type="ARBA" id="ARBA00023136"/>
    </source>
</evidence>
<dbReference type="InterPro" id="IPR049326">
    <property type="entry name" value="Rhodopsin_dom_fungi"/>
</dbReference>
<dbReference type="GO" id="GO:0016020">
    <property type="term" value="C:membrane"/>
    <property type="evidence" value="ECO:0007669"/>
    <property type="project" value="UniProtKB-SubCell"/>
</dbReference>
<dbReference type="OrthoDB" id="5401779at2759"/>
<evidence type="ECO:0000259" key="7">
    <source>
        <dbReference type="Pfam" id="PF20684"/>
    </source>
</evidence>
<feature type="transmembrane region" description="Helical" evidence="6">
    <location>
        <begin position="62"/>
        <end position="83"/>
    </location>
</feature>
<evidence type="ECO:0000256" key="6">
    <source>
        <dbReference type="SAM" id="Phobius"/>
    </source>
</evidence>
<feature type="transmembrane region" description="Helical" evidence="6">
    <location>
        <begin position="187"/>
        <end position="208"/>
    </location>
</feature>
<comment type="subcellular location">
    <subcellularLocation>
        <location evidence="1">Membrane</location>
        <topology evidence="1">Multi-pass membrane protein</topology>
    </subcellularLocation>
</comment>
<evidence type="ECO:0000256" key="1">
    <source>
        <dbReference type="ARBA" id="ARBA00004141"/>
    </source>
</evidence>
<dbReference type="Pfam" id="PF20684">
    <property type="entry name" value="Fung_rhodopsin"/>
    <property type="match status" value="1"/>
</dbReference>
<comment type="similarity">
    <text evidence="5">Belongs to the SAT4 family.</text>
</comment>
<sequence length="375" mass="41923">MDLSKIPAAPPPEGVTPNFENPARLDYEVYSINIAMCATATVVLLLRLYTRGVLQRTIAIDDWLCIAAQVCAWIFAILGILNIKNGYGVHIWDLHLDKLTPFKQNDLAGEDIFAVGIWLVKTSILLFYLRLNPEKRFRQMTFGIMIFVGVYSLISLLVFTLGCIPTAALWDVTKMEGAKCVDQLAFVYANAAFNLLSDILTLILPIKLCWSLQASVKQRILLLIVLAMGSFACVIAIVRIVTMMPFIHSMDFTRYKVTLAKWAMVEINVGIICACLPVLRPLILQAFPKTFSSKNMSGGGQQGPSNDNSYNMKNSRRKVIQSWDHLTTLNNTTAQDTEGDVESVKAMVKNDEDEPKPNILITTNYSVIRNGRHDE</sequence>
<proteinExistence type="inferred from homology"/>
<evidence type="ECO:0000256" key="2">
    <source>
        <dbReference type="ARBA" id="ARBA00022692"/>
    </source>
</evidence>
<keyword evidence="9" id="KW-1185">Reference proteome</keyword>
<keyword evidence="2 6" id="KW-0812">Transmembrane</keyword>
<feature type="transmembrane region" description="Helical" evidence="6">
    <location>
        <begin position="220"/>
        <end position="247"/>
    </location>
</feature>
<dbReference type="EMBL" id="ML732306">
    <property type="protein sequence ID" value="KAB8070332.1"/>
    <property type="molecule type" value="Genomic_DNA"/>
</dbReference>
<dbReference type="AlphaFoldDB" id="A0A5N5WTA5"/>
<name>A0A5N5WTA5_9EURO</name>
<gene>
    <name evidence="8" type="ORF">BDV29DRAFT_198061</name>
</gene>
<protein>
    <recommendedName>
        <fullName evidence="7">Rhodopsin domain-containing protein</fullName>
    </recommendedName>
</protein>
<dbReference type="InterPro" id="IPR052337">
    <property type="entry name" value="SAT4-like"/>
</dbReference>
<feature type="transmembrane region" description="Helical" evidence="6">
    <location>
        <begin position="112"/>
        <end position="129"/>
    </location>
</feature>
<organism evidence="8 9">
    <name type="scientific">Aspergillus leporis</name>
    <dbReference type="NCBI Taxonomy" id="41062"/>
    <lineage>
        <taxon>Eukaryota</taxon>
        <taxon>Fungi</taxon>
        <taxon>Dikarya</taxon>
        <taxon>Ascomycota</taxon>
        <taxon>Pezizomycotina</taxon>
        <taxon>Eurotiomycetes</taxon>
        <taxon>Eurotiomycetidae</taxon>
        <taxon>Eurotiales</taxon>
        <taxon>Aspergillaceae</taxon>
        <taxon>Aspergillus</taxon>
        <taxon>Aspergillus subgen. Circumdati</taxon>
    </lineage>
</organism>
<keyword evidence="3 6" id="KW-1133">Transmembrane helix</keyword>
<accession>A0A5N5WTA5</accession>